<name>A0A6B0YQA5_9CHLR</name>
<feature type="compositionally biased region" description="Low complexity" evidence="1">
    <location>
        <begin position="38"/>
        <end position="67"/>
    </location>
</feature>
<evidence type="ECO:0000256" key="1">
    <source>
        <dbReference type="SAM" id="MobiDB-lite"/>
    </source>
</evidence>
<evidence type="ECO:0008006" key="4">
    <source>
        <dbReference type="Google" id="ProtNLM"/>
    </source>
</evidence>
<comment type="caution">
    <text evidence="3">The sequence shown here is derived from an EMBL/GenBank/DDBJ whole genome shotgun (WGS) entry which is preliminary data.</text>
</comment>
<sequence length="102" mass="10475">MTAIHRQLALVVIVLALVLSGCNAVSGDDAPAADGEEVAQATEAPEPTATAVEEPTATQEPEPTEVAIGPPPAFREELQATDPATVVLGAGTPQVVELFAFW</sequence>
<feature type="chain" id="PRO_5025506610" description="ABC transporter substrate-binding protein" evidence="2">
    <location>
        <begin position="25"/>
        <end position="102"/>
    </location>
</feature>
<dbReference type="EMBL" id="VXRG01000059">
    <property type="protein sequence ID" value="MXY93130.1"/>
    <property type="molecule type" value="Genomic_DNA"/>
</dbReference>
<evidence type="ECO:0000313" key="3">
    <source>
        <dbReference type="EMBL" id="MXY93130.1"/>
    </source>
</evidence>
<dbReference type="PROSITE" id="PS51257">
    <property type="entry name" value="PROKAR_LIPOPROTEIN"/>
    <property type="match status" value="1"/>
</dbReference>
<organism evidence="3">
    <name type="scientific">Caldilineaceae bacterium SB0664_bin_27</name>
    <dbReference type="NCBI Taxonomy" id="2605260"/>
    <lineage>
        <taxon>Bacteria</taxon>
        <taxon>Bacillati</taxon>
        <taxon>Chloroflexota</taxon>
        <taxon>Caldilineae</taxon>
        <taxon>Caldilineales</taxon>
        <taxon>Caldilineaceae</taxon>
    </lineage>
</organism>
<feature type="signal peptide" evidence="2">
    <location>
        <begin position="1"/>
        <end position="24"/>
    </location>
</feature>
<reference evidence="3" key="1">
    <citation type="submission" date="2019-09" db="EMBL/GenBank/DDBJ databases">
        <title>Characterisation of the sponge microbiome using genome-centric metagenomics.</title>
        <authorList>
            <person name="Engelberts J.P."/>
            <person name="Robbins S.J."/>
            <person name="De Goeij J.M."/>
            <person name="Aranda M."/>
            <person name="Bell S.C."/>
            <person name="Webster N.S."/>
        </authorList>
    </citation>
    <scope>NUCLEOTIDE SEQUENCE</scope>
    <source>
        <strain evidence="3">SB0664_bin_27</strain>
    </source>
</reference>
<proteinExistence type="predicted"/>
<gene>
    <name evidence="3" type="ORF">F4Y42_06725</name>
</gene>
<evidence type="ECO:0000256" key="2">
    <source>
        <dbReference type="SAM" id="SignalP"/>
    </source>
</evidence>
<dbReference type="AlphaFoldDB" id="A0A6B0YQA5"/>
<protein>
    <recommendedName>
        <fullName evidence="4">ABC transporter substrate-binding protein</fullName>
    </recommendedName>
</protein>
<feature type="region of interest" description="Disordered" evidence="1">
    <location>
        <begin position="26"/>
        <end position="80"/>
    </location>
</feature>
<keyword evidence="2" id="KW-0732">Signal</keyword>
<accession>A0A6B0YQA5</accession>